<feature type="transmembrane region" description="Helical" evidence="1">
    <location>
        <begin position="202"/>
        <end position="223"/>
    </location>
</feature>
<evidence type="ECO:0000256" key="1">
    <source>
        <dbReference type="SAM" id="Phobius"/>
    </source>
</evidence>
<feature type="transmembrane region" description="Helical" evidence="1">
    <location>
        <begin position="12"/>
        <end position="36"/>
    </location>
</feature>
<dbReference type="OrthoDB" id="40982at2759"/>
<dbReference type="Proteomes" id="UP000095751">
    <property type="component" value="Unassembled WGS sequence"/>
</dbReference>
<dbReference type="EMBL" id="KV784357">
    <property type="protein sequence ID" value="OEU17391.1"/>
    <property type="molecule type" value="Genomic_DNA"/>
</dbReference>
<keyword evidence="1" id="KW-0472">Membrane</keyword>
<gene>
    <name evidence="2" type="ORF">FRACYDRAFT_237808</name>
</gene>
<dbReference type="AlphaFoldDB" id="A0A1E7FGT3"/>
<dbReference type="KEGG" id="fcy:FRACYDRAFT_237808"/>
<feature type="transmembrane region" description="Helical" evidence="1">
    <location>
        <begin position="129"/>
        <end position="148"/>
    </location>
</feature>
<accession>A0A1E7FGT3</accession>
<dbReference type="InParanoid" id="A0A1E7FGT3"/>
<keyword evidence="1" id="KW-1133">Transmembrane helix</keyword>
<reference evidence="2 3" key="1">
    <citation type="submission" date="2016-09" db="EMBL/GenBank/DDBJ databases">
        <title>Extensive genetic diversity and differential bi-allelic expression allows diatom success in the polar Southern Ocean.</title>
        <authorList>
            <consortium name="DOE Joint Genome Institute"/>
            <person name="Mock T."/>
            <person name="Otillar R.P."/>
            <person name="Strauss J."/>
            <person name="Dupont C."/>
            <person name="Frickenhaus S."/>
            <person name="Maumus F."/>
            <person name="Mcmullan M."/>
            <person name="Sanges R."/>
            <person name="Schmutz J."/>
            <person name="Toseland A."/>
            <person name="Valas R."/>
            <person name="Veluchamy A."/>
            <person name="Ward B.J."/>
            <person name="Allen A."/>
            <person name="Barry K."/>
            <person name="Falciatore A."/>
            <person name="Ferrante M."/>
            <person name="Fortunato A.E."/>
            <person name="Gloeckner G."/>
            <person name="Gruber A."/>
            <person name="Hipkin R."/>
            <person name="Janech M."/>
            <person name="Kroth P."/>
            <person name="Leese F."/>
            <person name="Lindquist E."/>
            <person name="Lyon B.R."/>
            <person name="Martin J."/>
            <person name="Mayer C."/>
            <person name="Parker M."/>
            <person name="Quesneville H."/>
            <person name="Raymond J."/>
            <person name="Uhlig C."/>
            <person name="Valentin K.U."/>
            <person name="Worden A.Z."/>
            <person name="Armbrust E.V."/>
            <person name="Bowler C."/>
            <person name="Green B."/>
            <person name="Moulton V."/>
            <person name="Van Oosterhout C."/>
            <person name="Grigoriev I."/>
        </authorList>
    </citation>
    <scope>NUCLEOTIDE SEQUENCE [LARGE SCALE GENOMIC DNA]</scope>
    <source>
        <strain evidence="2 3">CCMP1102</strain>
    </source>
</reference>
<evidence type="ECO:0000313" key="2">
    <source>
        <dbReference type="EMBL" id="OEU17391.1"/>
    </source>
</evidence>
<keyword evidence="3" id="KW-1185">Reference proteome</keyword>
<organism evidence="2 3">
    <name type="scientific">Fragilariopsis cylindrus CCMP1102</name>
    <dbReference type="NCBI Taxonomy" id="635003"/>
    <lineage>
        <taxon>Eukaryota</taxon>
        <taxon>Sar</taxon>
        <taxon>Stramenopiles</taxon>
        <taxon>Ochrophyta</taxon>
        <taxon>Bacillariophyta</taxon>
        <taxon>Bacillariophyceae</taxon>
        <taxon>Bacillariophycidae</taxon>
        <taxon>Bacillariales</taxon>
        <taxon>Bacillariaceae</taxon>
        <taxon>Fragilariopsis</taxon>
    </lineage>
</organism>
<proteinExistence type="predicted"/>
<name>A0A1E7FGT3_9STRA</name>
<keyword evidence="1" id="KW-0812">Transmembrane</keyword>
<evidence type="ECO:0000313" key="3">
    <source>
        <dbReference type="Proteomes" id="UP000095751"/>
    </source>
</evidence>
<sequence>MNMTMMLSRLTSDTFILIWNVACIVTFLLPFMSFVLGRLTTNDQNNDNNNDNNNNNENNYGNNYNNPDCYDEYGYYYGPTHWWQFWKTCSNNNGQDDNDNDNDEMQSPWWYIWGEREGQGNPEEEGKGALLFVYIWTLVIFAGLAYLGNTTGMAVNKLESMRWILLGFANYCFVIIVLLIALEGVESEGREMEETGFYGQTAVLLLMTCIFAMVQSIVFVSWTTKRLKHLKVMEEQQSSTNTEKSDEYVAVEYDNSPPAPPGYKITF</sequence>
<protein>
    <submittedName>
        <fullName evidence="2">Uncharacterized protein</fullName>
    </submittedName>
</protein>
<feature type="transmembrane region" description="Helical" evidence="1">
    <location>
        <begin position="160"/>
        <end position="182"/>
    </location>
</feature>